<proteinExistence type="predicted"/>
<dbReference type="EMBL" id="JANBUO010001030">
    <property type="protein sequence ID" value="KAJ2800206.1"/>
    <property type="molecule type" value="Genomic_DNA"/>
</dbReference>
<feature type="compositionally biased region" description="Polar residues" evidence="1">
    <location>
        <begin position="850"/>
        <end position="867"/>
    </location>
</feature>
<accession>A0A9W8LT21</accession>
<feature type="compositionally biased region" description="Basic residues" evidence="1">
    <location>
        <begin position="37"/>
        <end position="47"/>
    </location>
</feature>
<dbReference type="Proteomes" id="UP001140094">
    <property type="component" value="Unassembled WGS sequence"/>
</dbReference>
<name>A0A9W8LT21_9FUNG</name>
<evidence type="ECO:0000256" key="1">
    <source>
        <dbReference type="SAM" id="MobiDB-lite"/>
    </source>
</evidence>
<gene>
    <name evidence="2" type="ORF">H4R20_004146</name>
</gene>
<reference evidence="2" key="1">
    <citation type="submission" date="2022-07" db="EMBL/GenBank/DDBJ databases">
        <title>Phylogenomic reconstructions and comparative analyses of Kickxellomycotina fungi.</title>
        <authorList>
            <person name="Reynolds N.K."/>
            <person name="Stajich J.E."/>
            <person name="Barry K."/>
            <person name="Grigoriev I.V."/>
            <person name="Crous P."/>
            <person name="Smith M.E."/>
        </authorList>
    </citation>
    <scope>NUCLEOTIDE SEQUENCE</scope>
    <source>
        <strain evidence="2">NRRL 1565</strain>
    </source>
</reference>
<feature type="region of interest" description="Disordered" evidence="1">
    <location>
        <begin position="838"/>
        <end position="867"/>
    </location>
</feature>
<organism evidence="2 3">
    <name type="scientific">Coemansia guatemalensis</name>
    <dbReference type="NCBI Taxonomy" id="2761395"/>
    <lineage>
        <taxon>Eukaryota</taxon>
        <taxon>Fungi</taxon>
        <taxon>Fungi incertae sedis</taxon>
        <taxon>Zoopagomycota</taxon>
        <taxon>Kickxellomycotina</taxon>
        <taxon>Kickxellomycetes</taxon>
        <taxon>Kickxellales</taxon>
        <taxon>Kickxellaceae</taxon>
        <taxon>Coemansia</taxon>
    </lineage>
</organism>
<protein>
    <submittedName>
        <fullName evidence="2">Uncharacterized protein</fullName>
    </submittedName>
</protein>
<comment type="caution">
    <text evidence="2">The sequence shown here is derived from an EMBL/GenBank/DDBJ whole genome shotgun (WGS) entry which is preliminary data.</text>
</comment>
<feature type="region of interest" description="Disordered" evidence="1">
    <location>
        <begin position="25"/>
        <end position="54"/>
    </location>
</feature>
<sequence>MALATQLEALGSVLKSQIMSDLSSWEDRSRNDSQSTRGKRFANKRARPQPLPEIPHDTLVDIRRVRHALYTENGEAAETIINWAIGVLSVFVSVADMRGNCKLGDLIGLPGTKAVFQLLVLAVESSFSRLGIEGAETALITNVVSKTKDPRAVGWILNQYGATHSTQFPRCLHLYAISQLAKGDSATRAENSGLVNAIGDVAAAHSAENARALDSILDMYRDAVAEQTACVADGSVADDDLRRFILFYMLQQHRLLLHNGEEKSGWLSKAICFEMRTGFSRFLVHRDDTTVLASLADSVEVLYGDMGRTKKLSDHPLDIGRVLEVFELQEAVVQGPLELHCDAQDAKDVDADDGDQHMRDTAVDSAQEQLAFIDACEHTLRRLIAREKELAILGHLPKAVKNMPQPIPNGLQEAAQRGGRTYNSGPITLPSMNRDEVENLCKRLFGVMARAAKRVNGLIDANINANGNTPVERYYSMLDNTAPILIEAISARAESMSMTKTLIHSVVNFWPQQELGARSADRRGCLALYRSLMVIAEGNRGLLFSHLLHTFASIAYKYTKQSDPAKVQHMVTMLAMAMDHQVMICRDPLHTCEALLGAEEAVSSLCGVLAANWRLLWACCFKMLLDEGDESLYAGAVWEMRIKLVRALTQSITLRTSLRMIEQMALADYALLELAKIQDAMSQDTFGQRSELDVTNMLALARALLSLICVLSSNTGIERIAMEKILRIILLRTPGTDTMSFSDAISETFTIADNEISKNNMLRSTANGCPESNSLQQLSSLIDGHLLPGTGSIVSEKQGKENLELAQQLLWQNAVRPIPRYPRSGMLHNYDHVDDAWSFAKPNRQPPEGNPSTNGTKSIPGTNSSIGNRTRAADNPLLVFALLVLAQNLPSGSAALGQLLEEYYIDSIPSMSPALLDERLSSGRLQLGAVEMELLLDIRRNRDLELVVLEMLGDSAGGAAVIKPLISALLVALVVFWNGALGEPTTKRREDLAFTVRLVTHVVNAYGGHDSRSRTLARTFASVSGKDLAQILYQCVWRWVVHQIPSAEDESLKTLRHIMRRNIIRTAPLFSMSYPFPT</sequence>
<dbReference type="OrthoDB" id="5550659at2759"/>
<dbReference type="AlphaFoldDB" id="A0A9W8LT21"/>
<evidence type="ECO:0000313" key="2">
    <source>
        <dbReference type="EMBL" id="KAJ2800206.1"/>
    </source>
</evidence>
<evidence type="ECO:0000313" key="3">
    <source>
        <dbReference type="Proteomes" id="UP001140094"/>
    </source>
</evidence>
<keyword evidence="3" id="KW-1185">Reference proteome</keyword>